<accession>A0A1C7M5J2</accession>
<feature type="compositionally biased region" description="Low complexity" evidence="1">
    <location>
        <begin position="92"/>
        <end position="104"/>
    </location>
</feature>
<sequence length="169" mass="18537">MPAPGGESTAPPQSGHPLDQQSLSPSQLSAERQISTLRQHLTPLLGAESSLADRLSGGVAVSGSGKGSVFVRSGWQARNFGLSFGLRRDRASSGGRFSFSGQRNSLDDTRRSYDSEAELGRPEIEQDKLVEDVAALLNACKNDIKELWELPIVRKMRDNRRLMLEEWAE</sequence>
<dbReference type="OrthoDB" id="5817230at2759"/>
<feature type="region of interest" description="Disordered" evidence="1">
    <location>
        <begin position="1"/>
        <end position="32"/>
    </location>
</feature>
<feature type="compositionally biased region" description="Low complexity" evidence="1">
    <location>
        <begin position="17"/>
        <end position="29"/>
    </location>
</feature>
<name>A0A1C7M5J2_GRIFR</name>
<reference evidence="2 3" key="1">
    <citation type="submission" date="2016-03" db="EMBL/GenBank/DDBJ databases">
        <title>Whole genome sequencing of Grifola frondosa 9006-11.</title>
        <authorList>
            <person name="Min B."/>
            <person name="Park H."/>
            <person name="Kim J.-G."/>
            <person name="Cho H."/>
            <person name="Oh Y.-L."/>
            <person name="Kong W.-S."/>
            <person name="Choi I.-G."/>
        </authorList>
    </citation>
    <scope>NUCLEOTIDE SEQUENCE [LARGE SCALE GENOMIC DNA]</scope>
    <source>
        <strain evidence="2 3">9006-11</strain>
    </source>
</reference>
<evidence type="ECO:0000313" key="2">
    <source>
        <dbReference type="EMBL" id="OBZ72028.1"/>
    </source>
</evidence>
<dbReference type="STRING" id="5627.A0A1C7M5J2"/>
<keyword evidence="3" id="KW-1185">Reference proteome</keyword>
<protein>
    <submittedName>
        <fullName evidence="2">Uncharacterized protein</fullName>
    </submittedName>
</protein>
<comment type="caution">
    <text evidence="2">The sequence shown here is derived from an EMBL/GenBank/DDBJ whole genome shotgun (WGS) entry which is preliminary data.</text>
</comment>
<evidence type="ECO:0000313" key="3">
    <source>
        <dbReference type="Proteomes" id="UP000092993"/>
    </source>
</evidence>
<dbReference type="EMBL" id="LUGG01000009">
    <property type="protein sequence ID" value="OBZ72028.1"/>
    <property type="molecule type" value="Genomic_DNA"/>
</dbReference>
<feature type="compositionally biased region" description="Basic and acidic residues" evidence="1">
    <location>
        <begin position="105"/>
        <end position="118"/>
    </location>
</feature>
<gene>
    <name evidence="2" type="ORF">A0H81_07748</name>
</gene>
<evidence type="ECO:0000256" key="1">
    <source>
        <dbReference type="SAM" id="MobiDB-lite"/>
    </source>
</evidence>
<organism evidence="2 3">
    <name type="scientific">Grifola frondosa</name>
    <name type="common">Maitake</name>
    <name type="synonym">Polyporus frondosus</name>
    <dbReference type="NCBI Taxonomy" id="5627"/>
    <lineage>
        <taxon>Eukaryota</taxon>
        <taxon>Fungi</taxon>
        <taxon>Dikarya</taxon>
        <taxon>Basidiomycota</taxon>
        <taxon>Agaricomycotina</taxon>
        <taxon>Agaricomycetes</taxon>
        <taxon>Polyporales</taxon>
        <taxon>Grifolaceae</taxon>
        <taxon>Grifola</taxon>
    </lineage>
</organism>
<proteinExistence type="predicted"/>
<dbReference type="AlphaFoldDB" id="A0A1C7M5J2"/>
<feature type="region of interest" description="Disordered" evidence="1">
    <location>
        <begin position="90"/>
        <end position="118"/>
    </location>
</feature>
<dbReference type="Proteomes" id="UP000092993">
    <property type="component" value="Unassembled WGS sequence"/>
</dbReference>